<sequence>MSSKANTTTPKPDDKPTLTPKLRFPEFRDSVGWESKPFAKLFSIGNGRDHKHLAPGDVPVYGSGGYMRSVDEYLYDGESVCIGRKGTINNPMFLTGKFWTVDTLFYTHSFNQCLPKFIFSIFQSIDWLKHNEAGGVPSLSKTNIEKIETAVPSLPEQQKIAECLSTVDELMAAQARKLDALKTHKKGLMQQLFPREGETQPRLRFPNSKMPGSGSAKNSLTVSRR</sequence>
<dbReference type="InterPro" id="IPR052021">
    <property type="entry name" value="Type-I_RS_S_subunit"/>
</dbReference>
<evidence type="ECO:0000256" key="3">
    <source>
        <dbReference type="ARBA" id="ARBA00023125"/>
    </source>
</evidence>
<dbReference type="REBASE" id="162035">
    <property type="entry name" value="S1.AprF5ORF15710P"/>
</dbReference>
<evidence type="ECO:0000256" key="1">
    <source>
        <dbReference type="ARBA" id="ARBA00010923"/>
    </source>
</evidence>
<dbReference type="CDD" id="cd17288">
    <property type="entry name" value="RMtype1_S_LlaAI06ORF1089P_TRD1-CR1_like"/>
    <property type="match status" value="1"/>
</dbReference>
<evidence type="ECO:0000256" key="4">
    <source>
        <dbReference type="SAM" id="MobiDB-lite"/>
    </source>
</evidence>
<evidence type="ECO:0000313" key="7">
    <source>
        <dbReference type="Proteomes" id="UP000095401"/>
    </source>
</evidence>
<protein>
    <recommendedName>
        <fullName evidence="5">Type I restriction modification DNA specificity domain-containing protein</fullName>
    </recommendedName>
</protein>
<dbReference type="Pfam" id="PF01420">
    <property type="entry name" value="Methylase_S"/>
    <property type="match status" value="1"/>
</dbReference>
<dbReference type="PANTHER" id="PTHR30408">
    <property type="entry name" value="TYPE-1 RESTRICTION ENZYME ECOKI SPECIFICITY PROTEIN"/>
    <property type="match status" value="1"/>
</dbReference>
<comment type="similarity">
    <text evidence="1">Belongs to the type-I restriction system S methylase family.</text>
</comment>
<dbReference type="Proteomes" id="UP000095401">
    <property type="component" value="Chromosome"/>
</dbReference>
<dbReference type="InterPro" id="IPR044946">
    <property type="entry name" value="Restrct_endonuc_typeI_TRD_sf"/>
</dbReference>
<feature type="compositionally biased region" description="Polar residues" evidence="4">
    <location>
        <begin position="215"/>
        <end position="225"/>
    </location>
</feature>
<gene>
    <name evidence="6" type="ORF">BI364_15690</name>
</gene>
<proteinExistence type="inferred from homology"/>
<dbReference type="InterPro" id="IPR000055">
    <property type="entry name" value="Restrct_endonuc_typeI_TRD"/>
</dbReference>
<name>A0A1D8IRZ8_9GAMM</name>
<keyword evidence="3" id="KW-0238">DNA-binding</keyword>
<evidence type="ECO:0000259" key="5">
    <source>
        <dbReference type="Pfam" id="PF01420"/>
    </source>
</evidence>
<evidence type="ECO:0000313" key="6">
    <source>
        <dbReference type="EMBL" id="AOU99183.1"/>
    </source>
</evidence>
<dbReference type="GO" id="GO:0009307">
    <property type="term" value="P:DNA restriction-modification system"/>
    <property type="evidence" value="ECO:0007669"/>
    <property type="project" value="UniProtKB-KW"/>
</dbReference>
<dbReference type="PANTHER" id="PTHR30408:SF12">
    <property type="entry name" value="TYPE I RESTRICTION ENZYME MJAVIII SPECIFICITY SUBUNIT"/>
    <property type="match status" value="1"/>
</dbReference>
<feature type="domain" description="Type I restriction modification DNA specificity" evidence="5">
    <location>
        <begin position="32"/>
        <end position="182"/>
    </location>
</feature>
<dbReference type="GO" id="GO:0003677">
    <property type="term" value="F:DNA binding"/>
    <property type="evidence" value="ECO:0007669"/>
    <property type="project" value="UniProtKB-KW"/>
</dbReference>
<accession>A0A1D8IRZ8</accession>
<dbReference type="KEGG" id="aprs:BI364_15690"/>
<feature type="region of interest" description="Disordered" evidence="4">
    <location>
        <begin position="1"/>
        <end position="22"/>
    </location>
</feature>
<reference evidence="7" key="1">
    <citation type="submission" date="2016-09" db="EMBL/GenBank/DDBJ databases">
        <title>Acidihalobacter prosperus F5.</title>
        <authorList>
            <person name="Khaleque H.N."/>
            <person name="Ramsay J.P."/>
            <person name="Kaksonen A.H."/>
            <person name="Boxall N.J."/>
            <person name="Watkin E.L.J."/>
        </authorList>
    </citation>
    <scope>NUCLEOTIDE SEQUENCE [LARGE SCALE GENOMIC DNA]</scope>
    <source>
        <strain evidence="7">F5</strain>
    </source>
</reference>
<dbReference type="Gene3D" id="1.10.287.1120">
    <property type="entry name" value="Bipartite methylase S protein"/>
    <property type="match status" value="1"/>
</dbReference>
<dbReference type="SUPFAM" id="SSF116734">
    <property type="entry name" value="DNA methylase specificity domain"/>
    <property type="match status" value="1"/>
</dbReference>
<evidence type="ECO:0000256" key="2">
    <source>
        <dbReference type="ARBA" id="ARBA00022747"/>
    </source>
</evidence>
<dbReference type="AlphaFoldDB" id="A0A1D8IRZ8"/>
<dbReference type="Gene3D" id="3.90.220.20">
    <property type="entry name" value="DNA methylase specificity domains"/>
    <property type="match status" value="1"/>
</dbReference>
<dbReference type="EMBL" id="CP017415">
    <property type="protein sequence ID" value="AOU99183.1"/>
    <property type="molecule type" value="Genomic_DNA"/>
</dbReference>
<keyword evidence="7" id="KW-1185">Reference proteome</keyword>
<dbReference type="RefSeq" id="WP_070079535.1">
    <property type="nucleotide sequence ID" value="NZ_CP017415.1"/>
</dbReference>
<organism evidence="6 7">
    <name type="scientific">Acidihalobacter yilgarnensis</name>
    <dbReference type="NCBI Taxonomy" id="2819280"/>
    <lineage>
        <taxon>Bacteria</taxon>
        <taxon>Pseudomonadati</taxon>
        <taxon>Pseudomonadota</taxon>
        <taxon>Gammaproteobacteria</taxon>
        <taxon>Chromatiales</taxon>
        <taxon>Ectothiorhodospiraceae</taxon>
        <taxon>Acidihalobacter</taxon>
    </lineage>
</organism>
<feature type="region of interest" description="Disordered" evidence="4">
    <location>
        <begin position="191"/>
        <end position="225"/>
    </location>
</feature>
<keyword evidence="2" id="KW-0680">Restriction system</keyword>